<dbReference type="EMBL" id="GBRH01180835">
    <property type="protein sequence ID" value="JAE17061.1"/>
    <property type="molecule type" value="Transcribed_RNA"/>
</dbReference>
<reference evidence="1" key="2">
    <citation type="journal article" date="2015" name="Data Brief">
        <title>Shoot transcriptome of the giant reed, Arundo donax.</title>
        <authorList>
            <person name="Barrero R.A."/>
            <person name="Guerrero F.D."/>
            <person name="Moolhuijzen P."/>
            <person name="Goolsby J.A."/>
            <person name="Tidwell J."/>
            <person name="Bellgard S.E."/>
            <person name="Bellgard M.I."/>
        </authorList>
    </citation>
    <scope>NUCLEOTIDE SEQUENCE</scope>
    <source>
        <tissue evidence="1">Shoot tissue taken approximately 20 cm above the soil surface</tissue>
    </source>
</reference>
<proteinExistence type="predicted"/>
<reference evidence="1" key="1">
    <citation type="submission" date="2014-09" db="EMBL/GenBank/DDBJ databases">
        <authorList>
            <person name="Magalhaes I.L.F."/>
            <person name="Oliveira U."/>
            <person name="Santos F.R."/>
            <person name="Vidigal T.H.D.A."/>
            <person name="Brescovit A.D."/>
            <person name="Santos A.J."/>
        </authorList>
    </citation>
    <scope>NUCLEOTIDE SEQUENCE</scope>
    <source>
        <tissue evidence="1">Shoot tissue taken approximately 20 cm above the soil surface</tissue>
    </source>
</reference>
<accession>A0A0A9G3D8</accession>
<evidence type="ECO:0000313" key="1">
    <source>
        <dbReference type="EMBL" id="JAE17061.1"/>
    </source>
</evidence>
<organism evidence="1">
    <name type="scientific">Arundo donax</name>
    <name type="common">Giant reed</name>
    <name type="synonym">Donax arundinaceus</name>
    <dbReference type="NCBI Taxonomy" id="35708"/>
    <lineage>
        <taxon>Eukaryota</taxon>
        <taxon>Viridiplantae</taxon>
        <taxon>Streptophyta</taxon>
        <taxon>Embryophyta</taxon>
        <taxon>Tracheophyta</taxon>
        <taxon>Spermatophyta</taxon>
        <taxon>Magnoliopsida</taxon>
        <taxon>Liliopsida</taxon>
        <taxon>Poales</taxon>
        <taxon>Poaceae</taxon>
        <taxon>PACMAD clade</taxon>
        <taxon>Arundinoideae</taxon>
        <taxon>Arundineae</taxon>
        <taxon>Arundo</taxon>
    </lineage>
</organism>
<dbReference type="AlphaFoldDB" id="A0A0A9G3D8"/>
<sequence length="27" mass="3145">MHWLYHKQNDDAMVSIPAILLPYITAC</sequence>
<name>A0A0A9G3D8_ARUDO</name>
<protein>
    <submittedName>
        <fullName evidence="1">Uncharacterized protein</fullName>
    </submittedName>
</protein>